<dbReference type="AlphaFoldDB" id="A0A097QQR2"/>
<protein>
    <submittedName>
        <fullName evidence="1">EvfG</fullName>
    </submittedName>
</protein>
<dbReference type="InterPro" id="IPR017738">
    <property type="entry name" value="T6SS-assoc_VCA0118"/>
</dbReference>
<reference evidence="1" key="1">
    <citation type="submission" date="2014-07" db="EMBL/GenBank/DDBJ databases">
        <title>Avian pathogenic Escherichia coli DE719 T6SS2.</title>
        <authorList>
            <person name="Wang S."/>
            <person name="Meng Q."/>
            <person name="Han X."/>
            <person name="Yu S."/>
        </authorList>
    </citation>
    <scope>NUCLEOTIDE SEQUENCE</scope>
    <source>
        <strain evidence="1">DE719</strain>
    </source>
</reference>
<dbReference type="NCBIfam" id="TIGR03360">
    <property type="entry name" value="VI_minor_1"/>
    <property type="match status" value="1"/>
</dbReference>
<organism evidence="1">
    <name type="scientific">Escherichia coli</name>
    <dbReference type="NCBI Taxonomy" id="562"/>
    <lineage>
        <taxon>Bacteria</taxon>
        <taxon>Pseudomonadati</taxon>
        <taxon>Pseudomonadota</taxon>
        <taxon>Gammaproteobacteria</taxon>
        <taxon>Enterobacterales</taxon>
        <taxon>Enterobacteriaceae</taxon>
        <taxon>Escherichia</taxon>
    </lineage>
</organism>
<name>A0A097QQR2_ECOLX</name>
<dbReference type="EMBL" id="KM251715">
    <property type="protein sequence ID" value="AIU68805.1"/>
    <property type="molecule type" value="Genomic_DNA"/>
</dbReference>
<sequence length="215" mass="23141">MAGVAVAVATATPPDATATLQAMQSCRQETAALERLDCYDRILAPEQAGFGGAALVKARYQGEAWARATEQEKRRQGNTTELLVTQVPGERPTVVITTPAIGHVPPRPVLMFSCVDNITRMQVALMHPLDVHDIAVTLNADSRALRSHWFVRENGTLLESSRGLSGIDEIKQLFGAKTLTVDTGTDNAAGKLTFNIDGLARVIAPLRDACHWAGE</sequence>
<evidence type="ECO:0000313" key="1">
    <source>
        <dbReference type="EMBL" id="AIU68805.1"/>
    </source>
</evidence>
<gene>
    <name evidence="1" type="primary">evfG</name>
</gene>
<accession>A0A097QQR2</accession>
<proteinExistence type="predicted"/>
<dbReference type="Pfam" id="PF11319">
    <property type="entry name" value="VasI"/>
    <property type="match status" value="1"/>
</dbReference>